<evidence type="ECO:0000256" key="5">
    <source>
        <dbReference type="ARBA" id="ARBA00023049"/>
    </source>
</evidence>
<evidence type="ECO:0000313" key="8">
    <source>
        <dbReference type="EMBL" id="KAB2808064.1"/>
    </source>
</evidence>
<proteinExistence type="inferred from homology"/>
<keyword evidence="5" id="KW-0482">Metalloprotease</keyword>
<dbReference type="CDD" id="cd08071">
    <property type="entry name" value="MPN_DUF2466"/>
    <property type="match status" value="1"/>
</dbReference>
<dbReference type="InterPro" id="IPR037518">
    <property type="entry name" value="MPN"/>
</dbReference>
<name>A0A6N6RE50_9FLAO</name>
<evidence type="ECO:0000259" key="7">
    <source>
        <dbReference type="PROSITE" id="PS50249"/>
    </source>
</evidence>
<dbReference type="AlphaFoldDB" id="A0A6N6RE50"/>
<dbReference type="PROSITE" id="PS01302">
    <property type="entry name" value="UPF0758"/>
    <property type="match status" value="1"/>
</dbReference>
<organism evidence="8 9">
    <name type="scientific">Phaeocystidibacter luteus</name>
    <dbReference type="NCBI Taxonomy" id="911197"/>
    <lineage>
        <taxon>Bacteria</taxon>
        <taxon>Pseudomonadati</taxon>
        <taxon>Bacteroidota</taxon>
        <taxon>Flavobacteriia</taxon>
        <taxon>Flavobacteriales</taxon>
        <taxon>Phaeocystidibacteraceae</taxon>
        <taxon>Phaeocystidibacter</taxon>
    </lineage>
</organism>
<dbReference type="NCBIfam" id="NF000642">
    <property type="entry name" value="PRK00024.1"/>
    <property type="match status" value="1"/>
</dbReference>
<dbReference type="EMBL" id="WBVO01000009">
    <property type="protein sequence ID" value="KAB2808064.1"/>
    <property type="molecule type" value="Genomic_DNA"/>
</dbReference>
<dbReference type="InterPro" id="IPR010994">
    <property type="entry name" value="RuvA_2-like"/>
</dbReference>
<dbReference type="Proteomes" id="UP000468650">
    <property type="component" value="Unassembled WGS sequence"/>
</dbReference>
<comment type="similarity">
    <text evidence="6">Belongs to the UPF0758 family.</text>
</comment>
<dbReference type="InterPro" id="IPR020891">
    <property type="entry name" value="UPF0758_CS"/>
</dbReference>
<sequence>MKEKDHPISSLQVDDRPRERMAKLGRTVLSDAEILAILIGSGLKHKSALSLAREILVVAGGLRNLARWTVDDYTAVPGIGQAKAVRLMSAFELGRRFPVDNQKAAIHVKSSAEAYDLFQPVLSDLRHEEFWVIYLSNANRVLAREKLSQGGMTGTVTDLRLLFRKALSVHATGVILAHNHPSGNLQPSSSDHNLTRKTVEAGKIMDITILDHLILSPTDYVSFADEGWLTTS</sequence>
<dbReference type="GO" id="GO:0006508">
    <property type="term" value="P:proteolysis"/>
    <property type="evidence" value="ECO:0007669"/>
    <property type="project" value="UniProtKB-KW"/>
</dbReference>
<keyword evidence="2" id="KW-0479">Metal-binding</keyword>
<gene>
    <name evidence="8" type="primary">radC</name>
    <name evidence="8" type="ORF">F8C67_10860</name>
</gene>
<dbReference type="InterPro" id="IPR025657">
    <property type="entry name" value="RadC_JAB"/>
</dbReference>
<dbReference type="NCBIfam" id="TIGR00608">
    <property type="entry name" value="radc"/>
    <property type="match status" value="1"/>
</dbReference>
<keyword evidence="4" id="KW-0862">Zinc</keyword>
<evidence type="ECO:0000256" key="3">
    <source>
        <dbReference type="ARBA" id="ARBA00022801"/>
    </source>
</evidence>
<protein>
    <submittedName>
        <fullName evidence="8">DNA repair protein RadC</fullName>
    </submittedName>
</protein>
<accession>A0A6N6RE50</accession>
<dbReference type="PANTHER" id="PTHR30471:SF3">
    <property type="entry name" value="UPF0758 PROTEIN YEES-RELATED"/>
    <property type="match status" value="1"/>
</dbReference>
<dbReference type="SUPFAM" id="SSF47781">
    <property type="entry name" value="RuvA domain 2-like"/>
    <property type="match status" value="1"/>
</dbReference>
<dbReference type="PANTHER" id="PTHR30471">
    <property type="entry name" value="DNA REPAIR PROTEIN RADC"/>
    <property type="match status" value="1"/>
</dbReference>
<evidence type="ECO:0000256" key="4">
    <source>
        <dbReference type="ARBA" id="ARBA00022833"/>
    </source>
</evidence>
<dbReference type="Pfam" id="PF20582">
    <property type="entry name" value="UPF0758_N"/>
    <property type="match status" value="1"/>
</dbReference>
<keyword evidence="1" id="KW-0645">Protease</keyword>
<dbReference type="GO" id="GO:0046872">
    <property type="term" value="F:metal ion binding"/>
    <property type="evidence" value="ECO:0007669"/>
    <property type="project" value="UniProtKB-KW"/>
</dbReference>
<dbReference type="Pfam" id="PF04002">
    <property type="entry name" value="RadC"/>
    <property type="match status" value="1"/>
</dbReference>
<dbReference type="OrthoDB" id="9804482at2"/>
<reference evidence="8 9" key="1">
    <citation type="submission" date="2019-09" db="EMBL/GenBank/DDBJ databases">
        <title>Genomes of family Cryomorphaceae.</title>
        <authorList>
            <person name="Bowman J.P."/>
        </authorList>
    </citation>
    <scope>NUCLEOTIDE SEQUENCE [LARGE SCALE GENOMIC DNA]</scope>
    <source>
        <strain evidence="8 9">LMG 25704</strain>
    </source>
</reference>
<feature type="domain" description="MPN" evidence="7">
    <location>
        <begin position="104"/>
        <end position="229"/>
    </location>
</feature>
<dbReference type="RefSeq" id="WP_151667878.1">
    <property type="nucleotide sequence ID" value="NZ_WBVO01000009.1"/>
</dbReference>
<dbReference type="PROSITE" id="PS50249">
    <property type="entry name" value="MPN"/>
    <property type="match status" value="1"/>
</dbReference>
<comment type="caution">
    <text evidence="8">The sequence shown here is derived from an EMBL/GenBank/DDBJ whole genome shotgun (WGS) entry which is preliminary data.</text>
</comment>
<dbReference type="Gene3D" id="3.40.140.10">
    <property type="entry name" value="Cytidine Deaminase, domain 2"/>
    <property type="match status" value="1"/>
</dbReference>
<dbReference type="GO" id="GO:0008237">
    <property type="term" value="F:metallopeptidase activity"/>
    <property type="evidence" value="ECO:0007669"/>
    <property type="project" value="UniProtKB-KW"/>
</dbReference>
<dbReference type="InterPro" id="IPR001405">
    <property type="entry name" value="UPF0758"/>
</dbReference>
<evidence type="ECO:0000256" key="6">
    <source>
        <dbReference type="RuleBase" id="RU003797"/>
    </source>
</evidence>
<keyword evidence="3" id="KW-0378">Hydrolase</keyword>
<dbReference type="InterPro" id="IPR046778">
    <property type="entry name" value="UPF0758_N"/>
</dbReference>
<evidence type="ECO:0000256" key="2">
    <source>
        <dbReference type="ARBA" id="ARBA00022723"/>
    </source>
</evidence>
<evidence type="ECO:0000313" key="9">
    <source>
        <dbReference type="Proteomes" id="UP000468650"/>
    </source>
</evidence>
<keyword evidence="9" id="KW-1185">Reference proteome</keyword>
<evidence type="ECO:0000256" key="1">
    <source>
        <dbReference type="ARBA" id="ARBA00022670"/>
    </source>
</evidence>